<evidence type="ECO:0000313" key="3">
    <source>
        <dbReference type="Proteomes" id="UP000295344"/>
    </source>
</evidence>
<dbReference type="AlphaFoldDB" id="A0A4R7FR38"/>
<feature type="region of interest" description="Disordered" evidence="1">
    <location>
        <begin position="19"/>
        <end position="55"/>
    </location>
</feature>
<dbReference type="EMBL" id="SOAM01000001">
    <property type="protein sequence ID" value="TDS80267.1"/>
    <property type="molecule type" value="Genomic_DNA"/>
</dbReference>
<evidence type="ECO:0000256" key="1">
    <source>
        <dbReference type="SAM" id="MobiDB-lite"/>
    </source>
</evidence>
<dbReference type="RefSeq" id="WP_246017951.1">
    <property type="nucleotide sequence ID" value="NZ_BAAARP010000001.1"/>
</dbReference>
<accession>A0A4R7FR38</accession>
<evidence type="ECO:0000313" key="2">
    <source>
        <dbReference type="EMBL" id="TDS80267.1"/>
    </source>
</evidence>
<name>A0A4R7FR38_9MICO</name>
<keyword evidence="3" id="KW-1185">Reference proteome</keyword>
<protein>
    <submittedName>
        <fullName evidence="2">Uncharacterized protein</fullName>
    </submittedName>
</protein>
<sequence length="55" mass="6284">MPDDRSRRRIRVHTDIHDVRALTDTGAIPLPRTPKEQHDGPSPTERSRRSSGKAR</sequence>
<gene>
    <name evidence="2" type="ORF">CLV52_0823</name>
</gene>
<organism evidence="2 3">
    <name type="scientific">Amnibacterium kyonggiense</name>
    <dbReference type="NCBI Taxonomy" id="595671"/>
    <lineage>
        <taxon>Bacteria</taxon>
        <taxon>Bacillati</taxon>
        <taxon>Actinomycetota</taxon>
        <taxon>Actinomycetes</taxon>
        <taxon>Micrococcales</taxon>
        <taxon>Microbacteriaceae</taxon>
        <taxon>Amnibacterium</taxon>
    </lineage>
</organism>
<reference evidence="2 3" key="1">
    <citation type="submission" date="2019-03" db="EMBL/GenBank/DDBJ databases">
        <title>Genomic Encyclopedia of Archaeal and Bacterial Type Strains, Phase II (KMG-II): from individual species to whole genera.</title>
        <authorList>
            <person name="Goeker M."/>
        </authorList>
    </citation>
    <scope>NUCLEOTIDE SEQUENCE [LARGE SCALE GENOMIC DNA]</scope>
    <source>
        <strain evidence="2 3">DSM 24782</strain>
    </source>
</reference>
<proteinExistence type="predicted"/>
<comment type="caution">
    <text evidence="2">The sequence shown here is derived from an EMBL/GenBank/DDBJ whole genome shotgun (WGS) entry which is preliminary data.</text>
</comment>
<dbReference type="Proteomes" id="UP000295344">
    <property type="component" value="Unassembled WGS sequence"/>
</dbReference>